<keyword evidence="1" id="KW-0812">Transmembrane</keyword>
<keyword evidence="1" id="KW-0472">Membrane</keyword>
<evidence type="ECO:0000256" key="1">
    <source>
        <dbReference type="SAM" id="Phobius"/>
    </source>
</evidence>
<proteinExistence type="predicted"/>
<dbReference type="PANTHER" id="PTHR14969:SF13">
    <property type="entry name" value="AT30094P"/>
    <property type="match status" value="1"/>
</dbReference>
<dbReference type="SMART" id="SM00014">
    <property type="entry name" value="acidPPc"/>
    <property type="match status" value="1"/>
</dbReference>
<keyword evidence="4" id="KW-1185">Reference proteome</keyword>
<evidence type="ECO:0000313" key="3">
    <source>
        <dbReference type="EMBL" id="EHO62806.1"/>
    </source>
</evidence>
<dbReference type="PATRIC" id="fig|742743.3.peg.1425"/>
<dbReference type="eggNOG" id="COG0671">
    <property type="taxonomic scope" value="Bacteria"/>
</dbReference>
<organism evidence="3 4">
    <name type="scientific">Dialister succinatiphilus YIT 11850</name>
    <dbReference type="NCBI Taxonomy" id="742743"/>
    <lineage>
        <taxon>Bacteria</taxon>
        <taxon>Bacillati</taxon>
        <taxon>Bacillota</taxon>
        <taxon>Negativicutes</taxon>
        <taxon>Veillonellales</taxon>
        <taxon>Veillonellaceae</taxon>
        <taxon>Dialister</taxon>
    </lineage>
</organism>
<feature type="transmembrane region" description="Helical" evidence="1">
    <location>
        <begin position="27"/>
        <end position="47"/>
    </location>
</feature>
<keyword evidence="1" id="KW-1133">Transmembrane helix</keyword>
<dbReference type="InterPro" id="IPR000326">
    <property type="entry name" value="PAP2/HPO"/>
</dbReference>
<dbReference type="SUPFAM" id="SSF48317">
    <property type="entry name" value="Acid phosphatase/Vanadium-dependent haloperoxidase"/>
    <property type="match status" value="1"/>
</dbReference>
<dbReference type="RefSeq" id="WP_008859892.1">
    <property type="nucleotide sequence ID" value="NZ_JH591188.1"/>
</dbReference>
<dbReference type="Proteomes" id="UP000003277">
    <property type="component" value="Unassembled WGS sequence"/>
</dbReference>
<feature type="transmembrane region" description="Helical" evidence="1">
    <location>
        <begin position="59"/>
        <end position="80"/>
    </location>
</feature>
<accession>H1D1B0</accession>
<protein>
    <recommendedName>
        <fullName evidence="2">Phosphatidic acid phosphatase type 2/haloperoxidase domain-containing protein</fullName>
    </recommendedName>
</protein>
<feature type="domain" description="Phosphatidic acid phosphatase type 2/haloperoxidase" evidence="2">
    <location>
        <begin position="58"/>
        <end position="166"/>
    </location>
</feature>
<dbReference type="Pfam" id="PF01569">
    <property type="entry name" value="PAP2"/>
    <property type="match status" value="1"/>
</dbReference>
<dbReference type="EMBL" id="ADLT01000045">
    <property type="protein sequence ID" value="EHO62806.1"/>
    <property type="molecule type" value="Genomic_DNA"/>
</dbReference>
<dbReference type="InterPro" id="IPR036938">
    <property type="entry name" value="PAP2/HPO_sf"/>
</dbReference>
<name>H1D1B0_9FIRM</name>
<sequence>MNPDLDIVRKINGLAGRVRPFDLMMDLIARYGHWAFVIYGLFLWFTPGKDREVRRRCCILSFLGVCVASLISFALGKIWFRKRPFTRDYRIWNFTGHKANASFPSNHTMNGAVVVMELLSMHMKGSRLMTLMAMILAFSRLFAGVHYPSDLLGGTAVAFLVHRALQSIAHSPFIRFLTVISSLISDEAIRRIRGR</sequence>
<gene>
    <name evidence="3" type="ORF">HMPREF9453_01398</name>
</gene>
<dbReference type="AlphaFoldDB" id="H1D1B0"/>
<dbReference type="Gene3D" id="1.20.144.10">
    <property type="entry name" value="Phosphatidic acid phosphatase type 2/haloperoxidase"/>
    <property type="match status" value="1"/>
</dbReference>
<comment type="caution">
    <text evidence="3">The sequence shown here is derived from an EMBL/GenBank/DDBJ whole genome shotgun (WGS) entry which is preliminary data.</text>
</comment>
<dbReference type="HOGENOM" id="CLU_072573_8_1_9"/>
<dbReference type="STRING" id="742743.HMPREF9453_01398"/>
<dbReference type="PANTHER" id="PTHR14969">
    <property type="entry name" value="SPHINGOSINE-1-PHOSPHATE PHOSPHOHYDROLASE"/>
    <property type="match status" value="1"/>
</dbReference>
<dbReference type="OrthoDB" id="9789113at2"/>
<evidence type="ECO:0000313" key="4">
    <source>
        <dbReference type="Proteomes" id="UP000003277"/>
    </source>
</evidence>
<reference evidence="3 4" key="1">
    <citation type="submission" date="2011-11" db="EMBL/GenBank/DDBJ databases">
        <title>The Genome Sequence of Dialister succinatiphilus YIT 11850.</title>
        <authorList>
            <consortium name="The Broad Institute Genome Sequencing Platform"/>
            <person name="Earl A."/>
            <person name="Ward D."/>
            <person name="Feldgarden M."/>
            <person name="Gevers D."/>
            <person name="Morotomi M."/>
            <person name="Young S.K."/>
            <person name="Zeng Q."/>
            <person name="Gargeya S."/>
            <person name="Fitzgerald M."/>
            <person name="Haas B."/>
            <person name="Abouelleil A."/>
            <person name="Alvarado L."/>
            <person name="Arachchi H.M."/>
            <person name="Berlin A."/>
            <person name="Brown A."/>
            <person name="Chapman S.B."/>
            <person name="Dunbar C."/>
            <person name="Gearin G."/>
            <person name="Goldberg J."/>
            <person name="Griggs A."/>
            <person name="Gujja S."/>
            <person name="Heiman D."/>
            <person name="Howarth C."/>
            <person name="Lui A."/>
            <person name="MacDonald P.J.P."/>
            <person name="Montmayeur A."/>
            <person name="Murphy C."/>
            <person name="Neiman D."/>
            <person name="Pearson M."/>
            <person name="Priest M."/>
            <person name="Roberts A."/>
            <person name="Saif S."/>
            <person name="Shea T."/>
            <person name="Sisk P."/>
            <person name="Stolte C."/>
            <person name="Sykes S."/>
            <person name="Wortman J."/>
            <person name="Nusbaum C."/>
            <person name="Birren B."/>
        </authorList>
    </citation>
    <scope>NUCLEOTIDE SEQUENCE [LARGE SCALE GENOMIC DNA]</scope>
    <source>
        <strain evidence="3 4">YIT 11850</strain>
    </source>
</reference>
<evidence type="ECO:0000259" key="2">
    <source>
        <dbReference type="SMART" id="SM00014"/>
    </source>
</evidence>